<dbReference type="PANTHER" id="PTHR37010:SF1">
    <property type="entry name" value="SULFURTRANSFERASE TUSE"/>
    <property type="match status" value="1"/>
</dbReference>
<dbReference type="NCBIfam" id="TIGR03342">
    <property type="entry name" value="dsrC_tusE_dsvC"/>
    <property type="match status" value="1"/>
</dbReference>
<keyword evidence="3" id="KW-0808">Transferase</keyword>
<dbReference type="InterPro" id="IPR042072">
    <property type="entry name" value="DsrC-like_C"/>
</dbReference>
<reference evidence="5" key="1">
    <citation type="journal article" date="2019" name="Int. J. Syst. Evol. Microbiol.">
        <title>The Global Catalogue of Microorganisms (GCM) 10K type strain sequencing project: providing services to taxonomists for standard genome sequencing and annotation.</title>
        <authorList>
            <consortium name="The Broad Institute Genomics Platform"/>
            <consortium name="The Broad Institute Genome Sequencing Center for Infectious Disease"/>
            <person name="Wu L."/>
            <person name="Ma J."/>
        </authorList>
    </citation>
    <scope>NUCLEOTIDE SEQUENCE [LARGE SCALE GENOMIC DNA]</scope>
    <source>
        <strain evidence="5">KCTC 32998</strain>
    </source>
</reference>
<comment type="function">
    <text evidence="3">Part of a sulfur-relay system.</text>
</comment>
<proteinExistence type="inferred from homology"/>
<keyword evidence="5" id="KW-1185">Reference proteome</keyword>
<evidence type="ECO:0000313" key="4">
    <source>
        <dbReference type="EMBL" id="GHB09001.1"/>
    </source>
</evidence>
<comment type="similarity">
    <text evidence="3">Belongs to the dsrC/tusE family.</text>
</comment>
<dbReference type="PANTHER" id="PTHR37010">
    <property type="entry name" value="SULFURTRANSFERASE TUSE"/>
    <property type="match status" value="1"/>
</dbReference>
<dbReference type="InterPro" id="IPR007453">
    <property type="entry name" value="DsrC/TusE"/>
</dbReference>
<keyword evidence="2" id="KW-0963">Cytoplasm</keyword>
<gene>
    <name evidence="4" type="ORF">GCM10009038_03170</name>
</gene>
<protein>
    <recommendedName>
        <fullName evidence="3">Sulfurtransferase</fullName>
        <ecNumber evidence="3">2.8.1.-</ecNumber>
    </recommendedName>
</protein>
<dbReference type="EC" id="2.8.1.-" evidence="3"/>
<dbReference type="PIRSF" id="PIRSF006223">
    <property type="entry name" value="DsrC_TusE"/>
    <property type="match status" value="1"/>
</dbReference>
<evidence type="ECO:0000313" key="5">
    <source>
        <dbReference type="Proteomes" id="UP000646745"/>
    </source>
</evidence>
<sequence>MTTQTLTVDGNTIALDAEGYLVSLADWSPALATALAASEGRELTPDHWEVIDLMRAFYQRYEAAPAMRPLVKAMRQSLGEDKASSLYLMRLFPGSDSRETPAKIVARLAGLPKPTNCL</sequence>
<dbReference type="Pfam" id="PF04358">
    <property type="entry name" value="DsrC"/>
    <property type="match status" value="1"/>
</dbReference>
<comment type="caution">
    <text evidence="4">The sequence shown here is derived from an EMBL/GenBank/DDBJ whole genome shotgun (WGS) entry which is preliminary data.</text>
</comment>
<dbReference type="RefSeq" id="WP_189442827.1">
    <property type="nucleotide sequence ID" value="NZ_BMZI01000001.1"/>
</dbReference>
<dbReference type="Proteomes" id="UP000646745">
    <property type="component" value="Unassembled WGS sequence"/>
</dbReference>
<organism evidence="4 5">
    <name type="scientific">Salinicola rhizosphaerae</name>
    <dbReference type="NCBI Taxonomy" id="1443141"/>
    <lineage>
        <taxon>Bacteria</taxon>
        <taxon>Pseudomonadati</taxon>
        <taxon>Pseudomonadota</taxon>
        <taxon>Gammaproteobacteria</taxon>
        <taxon>Oceanospirillales</taxon>
        <taxon>Halomonadaceae</taxon>
        <taxon>Salinicola</taxon>
    </lineage>
</organism>
<name>A0ABQ3DNA2_9GAMM</name>
<accession>A0ABQ3DNA2</accession>
<dbReference type="SUPFAM" id="SSF69721">
    <property type="entry name" value="DsrC, the gamma subunit of dissimilatory sulfite reductase"/>
    <property type="match status" value="1"/>
</dbReference>
<evidence type="ECO:0000256" key="2">
    <source>
        <dbReference type="ARBA" id="ARBA00022490"/>
    </source>
</evidence>
<dbReference type="InterPro" id="IPR043163">
    <property type="entry name" value="DsrC-like_N"/>
</dbReference>
<evidence type="ECO:0000256" key="1">
    <source>
        <dbReference type="ARBA" id="ARBA00004496"/>
    </source>
</evidence>
<dbReference type="EMBL" id="BMZI01000001">
    <property type="protein sequence ID" value="GHB09001.1"/>
    <property type="molecule type" value="Genomic_DNA"/>
</dbReference>
<evidence type="ECO:0000256" key="3">
    <source>
        <dbReference type="PIRNR" id="PIRNR006223"/>
    </source>
</evidence>
<dbReference type="Gene3D" id="1.10.10.370">
    <property type="entry name" value="DsrC-like protein, C-terminal domain"/>
    <property type="match status" value="1"/>
</dbReference>
<dbReference type="Gene3D" id="3.30.1420.10">
    <property type="match status" value="1"/>
</dbReference>
<comment type="subcellular location">
    <subcellularLocation>
        <location evidence="1">Cytoplasm</location>
    </subcellularLocation>
</comment>
<dbReference type="InterPro" id="IPR025526">
    <property type="entry name" value="DsrC-like_dom_sf"/>
</dbReference>